<dbReference type="Proteomes" id="UP000830835">
    <property type="component" value="Unassembled WGS sequence"/>
</dbReference>
<dbReference type="RefSeq" id="WP_244348305.1">
    <property type="nucleotide sequence ID" value="NZ_JAFIRA010000001.1"/>
</dbReference>
<sequence length="73" mass="8219">MNVKEIAQQAFQTGRLSLIQETCLYELFEAHCTDEEDLQAADSLINALLDGVVQREGYGWDPCPTIPDFNTEL</sequence>
<name>A0ABT0C6A0_THEVL</name>
<evidence type="ECO:0000313" key="2">
    <source>
        <dbReference type="Proteomes" id="UP000830835"/>
    </source>
</evidence>
<accession>A0ABT0C6A0</accession>
<dbReference type="EMBL" id="JAFIRA010000001">
    <property type="protein sequence ID" value="MCJ2541301.1"/>
    <property type="molecule type" value="Genomic_DNA"/>
</dbReference>
<gene>
    <name evidence="1" type="ORF">JX360_00005</name>
</gene>
<comment type="caution">
    <text evidence="1">The sequence shown here is derived from an EMBL/GenBank/DDBJ whole genome shotgun (WGS) entry which is preliminary data.</text>
</comment>
<organism evidence="1 2">
    <name type="scientific">Thermostichus vulcanus str. 'Rupite'</name>
    <dbReference type="NCBI Taxonomy" id="2813851"/>
    <lineage>
        <taxon>Bacteria</taxon>
        <taxon>Bacillati</taxon>
        <taxon>Cyanobacteriota</taxon>
        <taxon>Cyanophyceae</taxon>
        <taxon>Thermostichales</taxon>
        <taxon>Thermostichaceae</taxon>
        <taxon>Thermostichus</taxon>
    </lineage>
</organism>
<protein>
    <submittedName>
        <fullName evidence="1">Uncharacterized protein</fullName>
    </submittedName>
</protein>
<proteinExistence type="predicted"/>
<evidence type="ECO:0000313" key="1">
    <source>
        <dbReference type="EMBL" id="MCJ2541301.1"/>
    </source>
</evidence>
<keyword evidence="2" id="KW-1185">Reference proteome</keyword>
<reference evidence="1" key="1">
    <citation type="submission" date="2021-02" db="EMBL/GenBank/DDBJ databases">
        <title>The CRISPR/cas machinery reduction and long-range gene transfer in the hot spring cyanobacterium Synechococcus.</title>
        <authorList>
            <person name="Dvorak P."/>
            <person name="Jahodarova E."/>
            <person name="Hasler P."/>
            <person name="Poulickova A."/>
        </authorList>
    </citation>
    <scope>NUCLEOTIDE SEQUENCE</scope>
    <source>
        <strain evidence="1">Rupite</strain>
    </source>
</reference>